<evidence type="ECO:0000313" key="2">
    <source>
        <dbReference type="Proteomes" id="UP001160148"/>
    </source>
</evidence>
<dbReference type="PANTHER" id="PTHR10773">
    <property type="entry name" value="DNA-DIRECTED RNA POLYMERASES I, II, AND III SUBUNIT RPABC2"/>
    <property type="match status" value="1"/>
</dbReference>
<dbReference type="EMBL" id="CARXXK010001749">
    <property type="protein sequence ID" value="CAI6377424.1"/>
    <property type="molecule type" value="Genomic_DNA"/>
</dbReference>
<gene>
    <name evidence="1" type="ORF">MEUPH1_LOCUS30686</name>
</gene>
<organism evidence="1 2">
    <name type="scientific">Macrosiphum euphorbiae</name>
    <name type="common">potato aphid</name>
    <dbReference type="NCBI Taxonomy" id="13131"/>
    <lineage>
        <taxon>Eukaryota</taxon>
        <taxon>Metazoa</taxon>
        <taxon>Ecdysozoa</taxon>
        <taxon>Arthropoda</taxon>
        <taxon>Hexapoda</taxon>
        <taxon>Insecta</taxon>
        <taxon>Pterygota</taxon>
        <taxon>Neoptera</taxon>
        <taxon>Paraneoptera</taxon>
        <taxon>Hemiptera</taxon>
        <taxon>Sternorrhyncha</taxon>
        <taxon>Aphidomorpha</taxon>
        <taxon>Aphidoidea</taxon>
        <taxon>Aphididae</taxon>
        <taxon>Macrosiphini</taxon>
        <taxon>Macrosiphum</taxon>
    </lineage>
</organism>
<keyword evidence="2" id="KW-1185">Reference proteome</keyword>
<comment type="caution">
    <text evidence="1">The sequence shown here is derived from an EMBL/GenBank/DDBJ whole genome shotgun (WGS) entry which is preliminary data.</text>
</comment>
<dbReference type="PANTHER" id="PTHR10773:SF19">
    <property type="match status" value="1"/>
</dbReference>
<reference evidence="1 2" key="1">
    <citation type="submission" date="2023-01" db="EMBL/GenBank/DDBJ databases">
        <authorList>
            <person name="Whitehead M."/>
        </authorList>
    </citation>
    <scope>NUCLEOTIDE SEQUENCE [LARGE SCALE GENOMIC DNA]</scope>
</reference>
<evidence type="ECO:0000313" key="1">
    <source>
        <dbReference type="EMBL" id="CAI6377424.1"/>
    </source>
</evidence>
<accession>A0AAV0YCQ0</accession>
<dbReference type="AlphaFoldDB" id="A0AAV0YCQ0"/>
<dbReference type="Proteomes" id="UP001160148">
    <property type="component" value="Unassembled WGS sequence"/>
</dbReference>
<protein>
    <submittedName>
        <fullName evidence="1">Uncharacterized protein</fullName>
    </submittedName>
</protein>
<proteinExistence type="predicted"/>
<name>A0AAV0YCQ0_9HEMI</name>
<sequence>MYNLTVHNCTTSQASCYIWYESIAKRGANEIGSCIFHYLSNLPKNITNVIMYSDCCPGQNINGIMIVMCLYFLNQQDTIKIIDHKFMVPGHTRMECDGDHGKIEKAKKTFSSSINHPQDWINLIQFAGKNKFFVIPMSQDNFFNFNSLFKNKVYQMKKKNEDQDAFVFQDLKWLRYTNENKGIVQYKTSLDPKAPFFKLNLSKNKAVPLDIPLAYTNLLGVTEEKKKDLMSLLVFIPEVYHEFYKNLRTKKNLTDPLASEEEDE</sequence>